<feature type="compositionally biased region" description="Basic and acidic residues" evidence="6">
    <location>
        <begin position="398"/>
        <end position="411"/>
    </location>
</feature>
<evidence type="ECO:0000256" key="3">
    <source>
        <dbReference type="ARBA" id="ARBA00022679"/>
    </source>
</evidence>
<sequence length="411" mass="45970">MLIRLVLGFTKRGGMSFASLLGSYRRSASDKSVSEQPEKKGLSETEVLRSALEKGAKAAAADVVERSSSRPCRRRLAICVLCVEGLPHEAIWRRWASDLAAQDVVVEFFIHAHRRRRCSEWVREHLVSAHFDTKWGSIELVRAAVALLREARKDTKLDAEYFAFVSETCVPVSTADEVTSEIFGEVPPRSWIAAADAPNNGYSKQKQFDLVSRAIPAVWKADQWLLLSRVHARLALRADDEVVSYLRRKRKRDDESPALWRFFEDVQAADELYFPSVLALCGELPEPPNLRKPRLSRRRLTWCDWSSGPKSPTTHATLTPVIVQKARAQGCLFARKFPPNALVDADDWDRVMREARQPASKDAPVDREMSSPDDPSSTLVQGPPPASSSCGDAQAPSPRDEVSTTRTPDPK</sequence>
<accession>A0AAD7UCS7</accession>
<dbReference type="PANTHER" id="PTHR31042:SF150">
    <property type="entry name" value="OS06G0661900 PROTEIN"/>
    <property type="match status" value="1"/>
</dbReference>
<reference evidence="7" key="1">
    <citation type="submission" date="2023-01" db="EMBL/GenBank/DDBJ databases">
        <title>Metagenome sequencing of chrysophaentin producing Chrysophaeum taylorii.</title>
        <authorList>
            <person name="Davison J."/>
            <person name="Bewley C."/>
        </authorList>
    </citation>
    <scope>NUCLEOTIDE SEQUENCE</scope>
    <source>
        <strain evidence="7">NIES-1699</strain>
    </source>
</reference>
<dbReference type="EMBL" id="JAQMWT010000374">
    <property type="protein sequence ID" value="KAJ8602625.1"/>
    <property type="molecule type" value="Genomic_DNA"/>
</dbReference>
<keyword evidence="2" id="KW-0328">Glycosyltransferase</keyword>
<dbReference type="Pfam" id="PF02485">
    <property type="entry name" value="Branch"/>
    <property type="match status" value="1"/>
</dbReference>
<comment type="subcellular location">
    <subcellularLocation>
        <location evidence="1">Membrane</location>
        <topology evidence="1">Single-pass type II membrane protein</topology>
    </subcellularLocation>
</comment>
<gene>
    <name evidence="7" type="ORF">CTAYLR_010204</name>
</gene>
<evidence type="ECO:0000256" key="1">
    <source>
        <dbReference type="ARBA" id="ARBA00004606"/>
    </source>
</evidence>
<dbReference type="GO" id="GO:0016020">
    <property type="term" value="C:membrane"/>
    <property type="evidence" value="ECO:0007669"/>
    <property type="project" value="UniProtKB-SubCell"/>
</dbReference>
<dbReference type="InterPro" id="IPR044174">
    <property type="entry name" value="BC10-like"/>
</dbReference>
<keyword evidence="8" id="KW-1185">Reference proteome</keyword>
<dbReference type="AlphaFoldDB" id="A0AAD7UCS7"/>
<keyword evidence="3" id="KW-0808">Transferase</keyword>
<dbReference type="GO" id="GO:0016757">
    <property type="term" value="F:glycosyltransferase activity"/>
    <property type="evidence" value="ECO:0007669"/>
    <property type="project" value="UniProtKB-KW"/>
</dbReference>
<dbReference type="Proteomes" id="UP001230188">
    <property type="component" value="Unassembled WGS sequence"/>
</dbReference>
<evidence type="ECO:0000256" key="2">
    <source>
        <dbReference type="ARBA" id="ARBA00022676"/>
    </source>
</evidence>
<keyword evidence="5" id="KW-0325">Glycoprotein</keyword>
<dbReference type="PANTHER" id="PTHR31042">
    <property type="entry name" value="CORE-2/I-BRANCHING BETA-1,6-N-ACETYLGLUCOSAMINYLTRANSFERASE FAMILY PROTEIN-RELATED"/>
    <property type="match status" value="1"/>
</dbReference>
<evidence type="ECO:0000313" key="7">
    <source>
        <dbReference type="EMBL" id="KAJ8602625.1"/>
    </source>
</evidence>
<evidence type="ECO:0000313" key="8">
    <source>
        <dbReference type="Proteomes" id="UP001230188"/>
    </source>
</evidence>
<comment type="caution">
    <text evidence="7">The sequence shown here is derived from an EMBL/GenBank/DDBJ whole genome shotgun (WGS) entry which is preliminary data.</text>
</comment>
<evidence type="ECO:0000256" key="5">
    <source>
        <dbReference type="ARBA" id="ARBA00023180"/>
    </source>
</evidence>
<keyword evidence="4" id="KW-0472">Membrane</keyword>
<protein>
    <submittedName>
        <fullName evidence="7">Uncharacterized protein</fullName>
    </submittedName>
</protein>
<evidence type="ECO:0000256" key="4">
    <source>
        <dbReference type="ARBA" id="ARBA00023136"/>
    </source>
</evidence>
<evidence type="ECO:0000256" key="6">
    <source>
        <dbReference type="SAM" id="MobiDB-lite"/>
    </source>
</evidence>
<organism evidence="7 8">
    <name type="scientific">Chrysophaeum taylorii</name>
    <dbReference type="NCBI Taxonomy" id="2483200"/>
    <lineage>
        <taxon>Eukaryota</taxon>
        <taxon>Sar</taxon>
        <taxon>Stramenopiles</taxon>
        <taxon>Ochrophyta</taxon>
        <taxon>Pelagophyceae</taxon>
        <taxon>Pelagomonadales</taxon>
        <taxon>Pelagomonadaceae</taxon>
        <taxon>Chrysophaeum</taxon>
    </lineage>
</organism>
<proteinExistence type="predicted"/>
<dbReference type="InterPro" id="IPR003406">
    <property type="entry name" value="Glyco_trans_14"/>
</dbReference>
<name>A0AAD7UCS7_9STRA</name>
<feature type="region of interest" description="Disordered" evidence="6">
    <location>
        <begin position="355"/>
        <end position="411"/>
    </location>
</feature>